<dbReference type="OrthoDB" id="6343941at2759"/>
<dbReference type="InterPro" id="IPR003599">
    <property type="entry name" value="Ig_sub"/>
</dbReference>
<feature type="domain" description="Ig-like" evidence="3">
    <location>
        <begin position="564"/>
        <end position="675"/>
    </location>
</feature>
<dbReference type="PANTHER" id="PTHR44170">
    <property type="entry name" value="PROTEIN SIDEKICK"/>
    <property type="match status" value="1"/>
</dbReference>
<dbReference type="SMART" id="SM00409">
    <property type="entry name" value="IG"/>
    <property type="match status" value="8"/>
</dbReference>
<feature type="domain" description="Ig-like" evidence="3">
    <location>
        <begin position="941"/>
        <end position="1004"/>
    </location>
</feature>
<dbReference type="SMART" id="SM00408">
    <property type="entry name" value="IGc2"/>
    <property type="match status" value="4"/>
</dbReference>
<dbReference type="AlphaFoldDB" id="A0A7I8VZ78"/>
<feature type="domain" description="Ig-like" evidence="3">
    <location>
        <begin position="423"/>
        <end position="486"/>
    </location>
</feature>
<evidence type="ECO:0000313" key="4">
    <source>
        <dbReference type="EMBL" id="CAD5121529.1"/>
    </source>
</evidence>
<dbReference type="InterPro" id="IPR007110">
    <property type="entry name" value="Ig-like_dom"/>
</dbReference>
<dbReference type="InterPro" id="IPR003598">
    <property type="entry name" value="Ig_sub2"/>
</dbReference>
<gene>
    <name evidence="4" type="ORF">DGYR_LOCUS9474</name>
</gene>
<evidence type="ECO:0000256" key="2">
    <source>
        <dbReference type="ARBA" id="ARBA00023157"/>
    </source>
</evidence>
<evidence type="ECO:0000259" key="3">
    <source>
        <dbReference type="PROSITE" id="PS50835"/>
    </source>
</evidence>
<reference evidence="4 5" key="1">
    <citation type="submission" date="2020-08" db="EMBL/GenBank/DDBJ databases">
        <authorList>
            <person name="Hejnol A."/>
        </authorList>
    </citation>
    <scope>NUCLEOTIDE SEQUENCE [LARGE SCALE GENOMIC DNA]</scope>
</reference>
<protein>
    <submittedName>
        <fullName evidence="4">DgyrCDS10031</fullName>
    </submittedName>
</protein>
<evidence type="ECO:0000313" key="5">
    <source>
        <dbReference type="Proteomes" id="UP000549394"/>
    </source>
</evidence>
<keyword evidence="2" id="KW-1015">Disulfide bond</keyword>
<keyword evidence="1" id="KW-0677">Repeat</keyword>
<keyword evidence="5" id="KW-1185">Reference proteome</keyword>
<dbReference type="InterPro" id="IPR036179">
    <property type="entry name" value="Ig-like_dom_sf"/>
</dbReference>
<evidence type="ECO:0000256" key="1">
    <source>
        <dbReference type="ARBA" id="ARBA00022737"/>
    </source>
</evidence>
<dbReference type="GO" id="GO:0098609">
    <property type="term" value="P:cell-cell adhesion"/>
    <property type="evidence" value="ECO:0007669"/>
    <property type="project" value="TreeGrafter"/>
</dbReference>
<feature type="domain" description="Ig-like" evidence="3">
    <location>
        <begin position="692"/>
        <end position="788"/>
    </location>
</feature>
<accession>A0A7I8VZ78</accession>
<dbReference type="Proteomes" id="UP000549394">
    <property type="component" value="Unassembled WGS sequence"/>
</dbReference>
<dbReference type="PANTHER" id="PTHR44170:SF6">
    <property type="entry name" value="CONTACTIN"/>
    <property type="match status" value="1"/>
</dbReference>
<dbReference type="Gene3D" id="2.60.40.10">
    <property type="entry name" value="Immunoglobulins"/>
    <property type="match status" value="4"/>
</dbReference>
<dbReference type="SUPFAM" id="SSF48726">
    <property type="entry name" value="Immunoglobulin"/>
    <property type="match status" value="2"/>
</dbReference>
<organism evidence="4 5">
    <name type="scientific">Dimorphilus gyrociliatus</name>
    <dbReference type="NCBI Taxonomy" id="2664684"/>
    <lineage>
        <taxon>Eukaryota</taxon>
        <taxon>Metazoa</taxon>
        <taxon>Spiralia</taxon>
        <taxon>Lophotrochozoa</taxon>
        <taxon>Annelida</taxon>
        <taxon>Polychaeta</taxon>
        <taxon>Polychaeta incertae sedis</taxon>
        <taxon>Dinophilidae</taxon>
        <taxon>Dimorphilus</taxon>
    </lineage>
</organism>
<sequence length="1257" mass="143293">MGRLDDTTEKKKVIVYARHPIIRLTSVLKRFKLCTSRNHKKLVLQMVNLPEPRTGEFTNLFENITMDFTGPICKTMEGNKVYLLVTSFLRSRAVQILPTTSLSTKKKLEIDGNTFKIEGADNKEKNLIIDAKSKRIFGKYQCIGDNGYTEDVSTEIQLKHSFNHDLLQEIQFPPTIINHPARLKVYAGREDLNINCGAKGPNGDLVGPSGKLDYEWYHRKSEQDPWVKINIIGEAGWAWTSENDNGNIRIKQEIVSDDRAKYSGEYQCIVSLDNHYKVKSSIGLLVHYAIPLTSNTPVHLDINRHTHFIIEPKYIKLDCNLIECQNFRIRPKIEGKPDPGIFRSSRMVYDRETGHFIVMRADSEDNDRRFHILFDFIESSVGETNDPRDIRITGDQSNINNDIIYHTTTNNNNQNEFHRFSKEDISFTCAVKGNPLPSLTWSKESGSIPPKADRSEPYRLKIGDLQPGDSGVYKCSIGSGIEKTFSLKVEDFFDFEDKPENQNASVGDTNIQWKCRGTPGQHNYEFNVNGEKPVSDFYVANYIMNLEKVERTHEGVIQCNINKPSTRESKSSSAYFLVFDKTTITAKNEAEINVTHDMDKIKLECNVSVDNRLPFSLHWYKDGEKLEIDGNTFKIEGADNKEKNLIIDAKSKTIFGKYRCKGDNGYSEDVSAEITLKPSTNHVLLQEIQFPPTIVNHPARLKVYVGREDLNINCGAKGPNGDLVGPSGKLDYDWYHRKSEQDPWVKINIIGEAGWAWTSENDNGNIRIKQEIVADDPAKYSGEYQCIVFLDNRYKVKSSIGLLVHYAIPLTSNAPVHLNINRLAHFIIEPKYIKLDCNLIECQNFRIRPKIEGNPDPAIFRSSRMVYDRETGHFIVMRADSEDNDRRFHILFDFIESSSGEINQPRDIRITNDQSNINNDIIYHTTTNNNNQNEFHRFSKEDIAFTCAVKGNPLPSLTWSKENGNISSKADRSEPYRLKIGDLQPGDSGVYKCSIGYGIEKTFSLKVEDFFDFEDKPENQNASVGDTNIQWKCRGTPGQHNYEFNVNGEKPVSDFYVANYIMNLEKVERTHEGVIQCNINKPSTRESKSSSAYFLVFDKTTITAKNEAEINVTHDMDKIKLECNVSVDNRLPFSLDWYKDGEKLEIDGITFRIEGSDNKEKNLVIDAKSKNIFGKYRCKGDNGYTEDVSTETTLKFLDLKPLVGTATIMSFSWLVLLSVIWSNHLLEITRINNPSEVKVITGNEPLVIPSKCDHGDR</sequence>
<feature type="domain" description="Ig-like" evidence="3">
    <location>
        <begin position="1082"/>
        <end position="1195"/>
    </location>
</feature>
<dbReference type="EMBL" id="CAJFCJ010000014">
    <property type="protein sequence ID" value="CAD5121529.1"/>
    <property type="molecule type" value="Genomic_DNA"/>
</dbReference>
<dbReference type="Pfam" id="PF13927">
    <property type="entry name" value="Ig_3"/>
    <property type="match status" value="2"/>
</dbReference>
<feature type="domain" description="Ig-like" evidence="3">
    <location>
        <begin position="174"/>
        <end position="279"/>
    </location>
</feature>
<proteinExistence type="predicted"/>
<dbReference type="GO" id="GO:0016020">
    <property type="term" value="C:membrane"/>
    <property type="evidence" value="ECO:0007669"/>
    <property type="project" value="UniProtKB-SubCell"/>
</dbReference>
<dbReference type="CDD" id="cd00096">
    <property type="entry name" value="Ig"/>
    <property type="match status" value="2"/>
</dbReference>
<dbReference type="InterPro" id="IPR013783">
    <property type="entry name" value="Ig-like_fold"/>
</dbReference>
<dbReference type="PROSITE" id="PS50835">
    <property type="entry name" value="IG_LIKE"/>
    <property type="match status" value="6"/>
</dbReference>
<name>A0A7I8VZ78_9ANNE</name>
<comment type="caution">
    <text evidence="4">The sequence shown here is derived from an EMBL/GenBank/DDBJ whole genome shotgun (WGS) entry which is preliminary data.</text>
</comment>